<accession>A0A0J6WXB2</accession>
<reference evidence="1 2" key="1">
    <citation type="submission" date="2015-06" db="EMBL/GenBank/DDBJ databases">
        <title>Draft genome sequence of beer spoilage bacterium Megasphaera cerevisiae type strain 20462.</title>
        <authorList>
            <person name="Kutumbaka K."/>
            <person name="Pasmowitz J."/>
            <person name="Mategko J."/>
            <person name="Reyes D."/>
            <person name="Friedrich A."/>
            <person name="Han S."/>
            <person name="Martens-Habbena W."/>
            <person name="Neal-McKinney J."/>
            <person name="Janagama H.K."/>
            <person name="Nadala C."/>
            <person name="Samadpour M."/>
        </authorList>
    </citation>
    <scope>NUCLEOTIDE SEQUENCE [LARGE SCALE GENOMIC DNA]</scope>
    <source>
        <strain evidence="1 2">DSM 20462</strain>
    </source>
</reference>
<organism evidence="1 2">
    <name type="scientific">Megasphaera cerevisiae DSM 20462</name>
    <dbReference type="NCBI Taxonomy" id="1122219"/>
    <lineage>
        <taxon>Bacteria</taxon>
        <taxon>Bacillati</taxon>
        <taxon>Bacillota</taxon>
        <taxon>Negativicutes</taxon>
        <taxon>Veillonellales</taxon>
        <taxon>Veillonellaceae</taxon>
        <taxon>Megasphaera</taxon>
    </lineage>
</organism>
<evidence type="ECO:0000313" key="1">
    <source>
        <dbReference type="EMBL" id="KMO86868.1"/>
    </source>
</evidence>
<dbReference type="EMBL" id="LEKT01000014">
    <property type="protein sequence ID" value="KMO86868.1"/>
    <property type="molecule type" value="Genomic_DNA"/>
</dbReference>
<sequence length="95" mass="10268">MIMTKEEILNTVATEVTALAKDQAASLLAGLSVDELTPLVQAQIKTVTDPLEAEISTTSSVWVKIRNRLYVTAINNAVTSIVAIIQSELTELVKK</sequence>
<dbReference type="AlphaFoldDB" id="A0A0J6WXB2"/>
<gene>
    <name evidence="1" type="ORF">AB840_06005</name>
</gene>
<evidence type="ECO:0000313" key="2">
    <source>
        <dbReference type="Proteomes" id="UP000036503"/>
    </source>
</evidence>
<keyword evidence="2" id="KW-1185">Reference proteome</keyword>
<name>A0A0J6WXB2_9FIRM</name>
<dbReference type="Proteomes" id="UP000036503">
    <property type="component" value="Unassembled WGS sequence"/>
</dbReference>
<comment type="caution">
    <text evidence="1">The sequence shown here is derived from an EMBL/GenBank/DDBJ whole genome shotgun (WGS) entry which is preliminary data.</text>
</comment>
<dbReference type="PATRIC" id="fig|1122219.3.peg.637"/>
<protein>
    <submittedName>
        <fullName evidence="1">Uncharacterized protein</fullName>
    </submittedName>
</protein>
<dbReference type="InParanoid" id="A0A0J6WXB2"/>
<proteinExistence type="predicted"/>